<dbReference type="STRING" id="1423734.FC83_GL003117"/>
<proteinExistence type="predicted"/>
<comment type="caution">
    <text evidence="1">The sequence shown here is derived from an EMBL/GenBank/DDBJ whole genome shotgun (WGS) entry which is preliminary data.</text>
</comment>
<keyword evidence="2" id="KW-1185">Reference proteome</keyword>
<protein>
    <submittedName>
        <fullName evidence="1">Uncharacterized protein</fullName>
    </submittedName>
</protein>
<name>X0PD24_9LACO</name>
<gene>
    <name evidence="1" type="ORF">FC83_GL003117</name>
</gene>
<dbReference type="Proteomes" id="UP000051236">
    <property type="component" value="Unassembled WGS sequence"/>
</dbReference>
<evidence type="ECO:0000313" key="1">
    <source>
        <dbReference type="EMBL" id="KRM33041.1"/>
    </source>
</evidence>
<dbReference type="EMBL" id="AZGA01000057">
    <property type="protein sequence ID" value="KRM33041.1"/>
    <property type="molecule type" value="Genomic_DNA"/>
</dbReference>
<reference evidence="1 2" key="1">
    <citation type="journal article" date="2015" name="Genome Announc.">
        <title>Expanding the biotechnology potential of lactobacilli through comparative genomics of 213 strains and associated genera.</title>
        <authorList>
            <person name="Sun Z."/>
            <person name="Harris H.M."/>
            <person name="McCann A."/>
            <person name="Guo C."/>
            <person name="Argimon S."/>
            <person name="Zhang W."/>
            <person name="Yang X."/>
            <person name="Jeffery I.B."/>
            <person name="Cooney J.C."/>
            <person name="Kagawa T.F."/>
            <person name="Liu W."/>
            <person name="Song Y."/>
            <person name="Salvetti E."/>
            <person name="Wrobel A."/>
            <person name="Rasinkangas P."/>
            <person name="Parkhill J."/>
            <person name="Rea M.C."/>
            <person name="O'Sullivan O."/>
            <person name="Ritari J."/>
            <person name="Douillard F.P."/>
            <person name="Paul Ross R."/>
            <person name="Yang R."/>
            <person name="Briner A.E."/>
            <person name="Felis G.E."/>
            <person name="de Vos W.M."/>
            <person name="Barrangou R."/>
            <person name="Klaenhammer T.R."/>
            <person name="Caufield P.W."/>
            <person name="Cui Y."/>
            <person name="Zhang H."/>
            <person name="O'Toole P.W."/>
        </authorList>
    </citation>
    <scope>NUCLEOTIDE SEQUENCE [LARGE SCALE GENOMIC DNA]</scope>
    <source>
        <strain evidence="1 2">DSM 18527</strain>
    </source>
</reference>
<organism evidence="1 2">
    <name type="scientific">Agrilactobacillus composti DSM 18527 = JCM 14202</name>
    <dbReference type="NCBI Taxonomy" id="1423734"/>
    <lineage>
        <taxon>Bacteria</taxon>
        <taxon>Bacillati</taxon>
        <taxon>Bacillota</taxon>
        <taxon>Bacilli</taxon>
        <taxon>Lactobacillales</taxon>
        <taxon>Lactobacillaceae</taxon>
        <taxon>Agrilactobacillus</taxon>
    </lineage>
</organism>
<evidence type="ECO:0000313" key="2">
    <source>
        <dbReference type="Proteomes" id="UP000051236"/>
    </source>
</evidence>
<accession>X0PD24</accession>
<sequence>MKIGNGDCFGLYGAYVPDPGGKRRPVVVFVGEQQQLRVIPITTKYTNKSDRIKRQYYTI</sequence>
<dbReference type="PATRIC" id="fig|1423734.3.peg.3167"/>
<dbReference type="AlphaFoldDB" id="X0PD24"/>